<protein>
    <submittedName>
        <fullName evidence="2">Uncharacterized protein</fullName>
    </submittedName>
</protein>
<evidence type="ECO:0000256" key="1">
    <source>
        <dbReference type="SAM" id="Phobius"/>
    </source>
</evidence>
<feature type="transmembrane region" description="Helical" evidence="1">
    <location>
        <begin position="20"/>
        <end position="40"/>
    </location>
</feature>
<sequence>MIFVNASGRSNFQQTNKKRFYFYFHRNFIILPFFQIYTIYLNKLMMLSAQPRWLGGSLSTSRSRVRFPNGTNFSLRERPKKLQFGLSTPFGVFFYNNENGKVKSVCNQMKNGAFSNFHENASVA</sequence>
<accession>A0A8D8WFX6</accession>
<keyword evidence="1" id="KW-1133">Transmembrane helix</keyword>
<name>A0A8D8WFX6_9HEMI</name>
<dbReference type="EMBL" id="HBUF01192388">
    <property type="protein sequence ID" value="CAG6658787.1"/>
    <property type="molecule type" value="Transcribed_RNA"/>
</dbReference>
<keyword evidence="1" id="KW-0812">Transmembrane</keyword>
<dbReference type="AlphaFoldDB" id="A0A8D8WFX6"/>
<proteinExistence type="predicted"/>
<organism evidence="2">
    <name type="scientific">Cacopsylla melanoneura</name>
    <dbReference type="NCBI Taxonomy" id="428564"/>
    <lineage>
        <taxon>Eukaryota</taxon>
        <taxon>Metazoa</taxon>
        <taxon>Ecdysozoa</taxon>
        <taxon>Arthropoda</taxon>
        <taxon>Hexapoda</taxon>
        <taxon>Insecta</taxon>
        <taxon>Pterygota</taxon>
        <taxon>Neoptera</taxon>
        <taxon>Paraneoptera</taxon>
        <taxon>Hemiptera</taxon>
        <taxon>Sternorrhyncha</taxon>
        <taxon>Psylloidea</taxon>
        <taxon>Psyllidae</taxon>
        <taxon>Psyllinae</taxon>
        <taxon>Cacopsylla</taxon>
    </lineage>
</organism>
<evidence type="ECO:0000313" key="2">
    <source>
        <dbReference type="EMBL" id="CAG6658787.1"/>
    </source>
</evidence>
<keyword evidence="1" id="KW-0472">Membrane</keyword>
<reference evidence="2" key="1">
    <citation type="submission" date="2021-05" db="EMBL/GenBank/DDBJ databases">
        <authorList>
            <person name="Alioto T."/>
            <person name="Alioto T."/>
            <person name="Gomez Garrido J."/>
        </authorList>
    </citation>
    <scope>NUCLEOTIDE SEQUENCE</scope>
</reference>